<dbReference type="Proteomes" id="UP001172159">
    <property type="component" value="Unassembled WGS sequence"/>
</dbReference>
<dbReference type="EMBL" id="JAUKTV010000013">
    <property type="protein sequence ID" value="KAK0718699.1"/>
    <property type="molecule type" value="Genomic_DNA"/>
</dbReference>
<proteinExistence type="predicted"/>
<organism evidence="1 2">
    <name type="scientific">Apiosordaria backusii</name>
    <dbReference type="NCBI Taxonomy" id="314023"/>
    <lineage>
        <taxon>Eukaryota</taxon>
        <taxon>Fungi</taxon>
        <taxon>Dikarya</taxon>
        <taxon>Ascomycota</taxon>
        <taxon>Pezizomycotina</taxon>
        <taxon>Sordariomycetes</taxon>
        <taxon>Sordariomycetidae</taxon>
        <taxon>Sordariales</taxon>
        <taxon>Lasiosphaeriaceae</taxon>
        <taxon>Apiosordaria</taxon>
    </lineage>
</organism>
<comment type="caution">
    <text evidence="1">The sequence shown here is derived from an EMBL/GenBank/DDBJ whole genome shotgun (WGS) entry which is preliminary data.</text>
</comment>
<evidence type="ECO:0008006" key="3">
    <source>
        <dbReference type="Google" id="ProtNLM"/>
    </source>
</evidence>
<sequence>MSGQVFKLSELPRDIVVYLCQEHLAPAPAIALSLTCRDLFELLSRIIEYLLPLDKPDKAELCELLEKDISHNYYFCAICPSLHPFSVLQGPSCGDLFCHIKVAKWQGPTGKHQWCITINTYHRFPSGRASTFDQQRDDQFRYDTEVTPLFRDEGLLRDIWLGFATETARRGRWVQPTVFSNQKS</sequence>
<protein>
    <recommendedName>
        <fullName evidence="3">F-box domain-containing protein</fullName>
    </recommendedName>
</protein>
<evidence type="ECO:0000313" key="1">
    <source>
        <dbReference type="EMBL" id="KAK0718699.1"/>
    </source>
</evidence>
<evidence type="ECO:0000313" key="2">
    <source>
        <dbReference type="Proteomes" id="UP001172159"/>
    </source>
</evidence>
<name>A0AA40DWA0_9PEZI</name>
<reference evidence="1" key="1">
    <citation type="submission" date="2023-06" db="EMBL/GenBank/DDBJ databases">
        <title>Genome-scale phylogeny and comparative genomics of the fungal order Sordariales.</title>
        <authorList>
            <consortium name="Lawrence Berkeley National Laboratory"/>
            <person name="Hensen N."/>
            <person name="Bonometti L."/>
            <person name="Westerberg I."/>
            <person name="Brannstrom I.O."/>
            <person name="Guillou S."/>
            <person name="Cros-Aarteil S."/>
            <person name="Calhoun S."/>
            <person name="Haridas S."/>
            <person name="Kuo A."/>
            <person name="Mondo S."/>
            <person name="Pangilinan J."/>
            <person name="Riley R."/>
            <person name="Labutti K."/>
            <person name="Andreopoulos B."/>
            <person name="Lipzen A."/>
            <person name="Chen C."/>
            <person name="Yanf M."/>
            <person name="Daum C."/>
            <person name="Ng V."/>
            <person name="Clum A."/>
            <person name="Steindorff A."/>
            <person name="Ohm R."/>
            <person name="Martin F."/>
            <person name="Silar P."/>
            <person name="Natvig D."/>
            <person name="Lalanne C."/>
            <person name="Gautier V."/>
            <person name="Ament-Velasquez S.L."/>
            <person name="Kruys A."/>
            <person name="Hutchinson M.I."/>
            <person name="Powell A.J."/>
            <person name="Barry K."/>
            <person name="Miller A.N."/>
            <person name="Grigoriev I.V."/>
            <person name="Debuchy R."/>
            <person name="Gladieux P."/>
            <person name="Thoren M.H."/>
            <person name="Johannesson H."/>
        </authorList>
    </citation>
    <scope>NUCLEOTIDE SEQUENCE</scope>
    <source>
        <strain evidence="1">CBS 540.89</strain>
    </source>
</reference>
<keyword evidence="2" id="KW-1185">Reference proteome</keyword>
<dbReference type="AlphaFoldDB" id="A0AA40DWA0"/>
<accession>A0AA40DWA0</accession>
<gene>
    <name evidence="1" type="ORF">B0T21DRAFT_54617</name>
</gene>